<keyword evidence="1" id="KW-0472">Membrane</keyword>
<organism evidence="3 4">
    <name type="scientific">Panagrellus redivivus</name>
    <name type="common">Microworm</name>
    <dbReference type="NCBI Taxonomy" id="6233"/>
    <lineage>
        <taxon>Eukaryota</taxon>
        <taxon>Metazoa</taxon>
        <taxon>Ecdysozoa</taxon>
        <taxon>Nematoda</taxon>
        <taxon>Chromadorea</taxon>
        <taxon>Rhabditida</taxon>
        <taxon>Tylenchina</taxon>
        <taxon>Panagrolaimomorpha</taxon>
        <taxon>Panagrolaimoidea</taxon>
        <taxon>Panagrolaimidae</taxon>
        <taxon>Panagrellus</taxon>
    </lineage>
</organism>
<reference evidence="3" key="1">
    <citation type="journal article" date="2013" name="Genetics">
        <title>The draft genome and transcriptome of Panagrellus redivivus are shaped by the harsh demands of a free-living lifestyle.</title>
        <authorList>
            <person name="Srinivasan J."/>
            <person name="Dillman A.R."/>
            <person name="Macchietto M.G."/>
            <person name="Heikkinen L."/>
            <person name="Lakso M."/>
            <person name="Fracchia K.M."/>
            <person name="Antoshechkin I."/>
            <person name="Mortazavi A."/>
            <person name="Wong G."/>
            <person name="Sternberg P.W."/>
        </authorList>
    </citation>
    <scope>NUCLEOTIDE SEQUENCE [LARGE SCALE GENOMIC DNA]</scope>
    <source>
        <strain evidence="3">MT8872</strain>
    </source>
</reference>
<keyword evidence="3" id="KW-1185">Reference proteome</keyword>
<accession>A0A7E4VKE5</accession>
<keyword evidence="1" id="KW-0812">Transmembrane</keyword>
<proteinExistence type="predicted"/>
<keyword evidence="2" id="KW-0732">Signal</keyword>
<protein>
    <submittedName>
        <fullName evidence="4">Uncharacterized protein</fullName>
    </submittedName>
</protein>
<reference evidence="4" key="2">
    <citation type="submission" date="2020-10" db="UniProtKB">
        <authorList>
            <consortium name="WormBaseParasite"/>
        </authorList>
    </citation>
    <scope>IDENTIFICATION</scope>
</reference>
<feature type="transmembrane region" description="Helical" evidence="1">
    <location>
        <begin position="224"/>
        <end position="249"/>
    </location>
</feature>
<dbReference type="AlphaFoldDB" id="A0A7E4VKE5"/>
<evidence type="ECO:0000256" key="2">
    <source>
        <dbReference type="SAM" id="SignalP"/>
    </source>
</evidence>
<evidence type="ECO:0000313" key="3">
    <source>
        <dbReference type="Proteomes" id="UP000492821"/>
    </source>
</evidence>
<evidence type="ECO:0000313" key="4">
    <source>
        <dbReference type="WBParaSite" id="Pan_g22017.t1"/>
    </source>
</evidence>
<dbReference type="Proteomes" id="UP000492821">
    <property type="component" value="Unassembled WGS sequence"/>
</dbReference>
<evidence type="ECO:0000256" key="1">
    <source>
        <dbReference type="SAM" id="Phobius"/>
    </source>
</evidence>
<name>A0A7E4VKE5_PANRE</name>
<keyword evidence="1" id="KW-1133">Transmembrane helix</keyword>
<dbReference type="WBParaSite" id="Pan_g22017.t1">
    <property type="protein sequence ID" value="Pan_g22017.t1"/>
    <property type="gene ID" value="Pan_g22017"/>
</dbReference>
<feature type="signal peptide" evidence="2">
    <location>
        <begin position="1"/>
        <end position="25"/>
    </location>
</feature>
<feature type="chain" id="PRO_5028957921" evidence="2">
    <location>
        <begin position="26"/>
        <end position="286"/>
    </location>
</feature>
<sequence length="286" mass="33309">MPWSLHILIVLLIYSILYIITETVAKNIASIDDFYCYNDYTIADKPFDYLVRNRRIFEQSCGCRTDWKQTFCENLDRYLKLDVRSAPKVCICRRIDDTDKSCDQFMTRCFWEKNSHEKSCKCCFNQPDDHCYQIDCKNLEPDFGRSLNKSCICHDQSVYPVRVCRNSDISPRNRKPGSSNIPIPPNFYYNVANDNNMSEKRAVLATDNDSFIDSTWAILQNNKLILVFVVILLIGLLGAICFGCGVLCFGRVHSTRTQRAKRERRSVQEKRLLEIAQNDDVDRYLP</sequence>